<feature type="domain" description="PNPLA" evidence="4">
    <location>
        <begin position="5"/>
        <end position="194"/>
    </location>
</feature>
<feature type="short sequence motif" description="GXGXXG" evidence="3">
    <location>
        <begin position="9"/>
        <end position="14"/>
    </location>
</feature>
<keyword evidence="3" id="KW-0442">Lipid degradation</keyword>
<dbReference type="GO" id="GO:0047372">
    <property type="term" value="F:monoacylglycerol lipase activity"/>
    <property type="evidence" value="ECO:0007669"/>
    <property type="project" value="TreeGrafter"/>
</dbReference>
<gene>
    <name evidence="5" type="ordered locus">Flexsi_2255</name>
</gene>
<organism evidence="5 6">
    <name type="scientific">Flexistipes sinusarabici (strain ATCC 49648 / DSM 4947 / MAS 10)</name>
    <dbReference type="NCBI Taxonomy" id="717231"/>
    <lineage>
        <taxon>Bacteria</taxon>
        <taxon>Pseudomonadati</taxon>
        <taxon>Deferribacterota</taxon>
        <taxon>Deferribacteres</taxon>
        <taxon>Deferribacterales</taxon>
        <taxon>Flexistipitaceae</taxon>
        <taxon>Flexistipes</taxon>
    </lineage>
</organism>
<reference evidence="5 6" key="1">
    <citation type="journal article" date="2011" name="Stand. Genomic Sci.">
        <title>Genome sequence of the moderately thermophilic halophile Flexistipes sinusarabici strain (MAS10).</title>
        <authorList>
            <person name="Lapidus A."/>
            <person name="Chertkov O."/>
            <person name="Nolan M."/>
            <person name="Lucas S."/>
            <person name="Hammon N."/>
            <person name="Deshpande S."/>
            <person name="Cheng J.F."/>
            <person name="Tapia R."/>
            <person name="Han C."/>
            <person name="Goodwin L."/>
            <person name="Pitluck S."/>
            <person name="Liolios K."/>
            <person name="Pagani I."/>
            <person name="Ivanova N."/>
            <person name="Huntemann M."/>
            <person name="Mavromatis K."/>
            <person name="Mikhailova N."/>
            <person name="Pati A."/>
            <person name="Chen A."/>
            <person name="Palaniappan K."/>
            <person name="Land M."/>
            <person name="Hauser L."/>
            <person name="Brambilla E.M."/>
            <person name="Rohde M."/>
            <person name="Abt B."/>
            <person name="Spring S."/>
            <person name="Goker M."/>
            <person name="Bristow J."/>
            <person name="Eisen J.A."/>
            <person name="Markowitz V."/>
            <person name="Hugenholtz P."/>
            <person name="Kyrpides N.C."/>
            <person name="Klenk H.P."/>
            <person name="Woyke T."/>
        </authorList>
    </citation>
    <scope>NUCLEOTIDE SEQUENCE [LARGE SCALE GENOMIC DNA]</scope>
    <source>
        <strain evidence="6">DSM 4947 / MAS 10</strain>
    </source>
</reference>
<dbReference type="KEGG" id="fsi:Flexsi_2255"/>
<dbReference type="PANTHER" id="PTHR32176:SF92">
    <property type="entry name" value="XYLOSE ISOMERASE"/>
    <property type="match status" value="1"/>
</dbReference>
<feature type="active site" description="Proton acceptor" evidence="3">
    <location>
        <position position="181"/>
    </location>
</feature>
<reference evidence="6" key="2">
    <citation type="submission" date="2011-06" db="EMBL/GenBank/DDBJ databases">
        <title>The complete genome of Flexistipes sinusarabici DSM 4947.</title>
        <authorList>
            <person name="Lucas S."/>
            <person name="Han J."/>
            <person name="Lapidus A."/>
            <person name="Bruce D."/>
            <person name="Goodwin L."/>
            <person name="Pitluck S."/>
            <person name="Peters L."/>
            <person name="Kyrpides N."/>
            <person name="Mavromatis K."/>
            <person name="Ivanova N."/>
            <person name="Mikhailova N."/>
            <person name="Chertkov O."/>
            <person name="Detter J.C."/>
            <person name="Tapia R."/>
            <person name="Han C."/>
            <person name="Land M."/>
            <person name="Hauser L."/>
            <person name="Markowitz V."/>
            <person name="Cheng J.-F."/>
            <person name="Hugenholtz P."/>
            <person name="Woyke T."/>
            <person name="Wu D."/>
            <person name="Spring S."/>
            <person name="Schroeder M."/>
            <person name="Brambilla E."/>
            <person name="Klenk H.-P."/>
            <person name="Eisen J.A."/>
        </authorList>
    </citation>
    <scope>NUCLEOTIDE SEQUENCE [LARGE SCALE GENOMIC DNA]</scope>
    <source>
        <strain evidence="6">DSM 4947 / MAS 10</strain>
    </source>
</reference>
<keyword evidence="6" id="KW-1185">Reference proteome</keyword>
<dbReference type="STRING" id="717231.Flexsi_2255"/>
<protein>
    <submittedName>
        <fullName evidence="5">Patatin</fullName>
    </submittedName>
</protein>
<dbReference type="eggNOG" id="COG3621">
    <property type="taxonomic scope" value="Bacteria"/>
</dbReference>
<dbReference type="SUPFAM" id="SSF52151">
    <property type="entry name" value="FabD/lysophospholipase-like"/>
    <property type="match status" value="1"/>
</dbReference>
<feature type="short sequence motif" description="GXSXG" evidence="3">
    <location>
        <begin position="41"/>
        <end position="45"/>
    </location>
</feature>
<dbReference type="InterPro" id="IPR002641">
    <property type="entry name" value="PNPLA_dom"/>
</dbReference>
<feature type="short sequence motif" description="DGA/G" evidence="3">
    <location>
        <begin position="181"/>
        <end position="183"/>
    </location>
</feature>
<dbReference type="PROSITE" id="PS51635">
    <property type="entry name" value="PNPLA"/>
    <property type="match status" value="1"/>
</dbReference>
<name>F8E6A7_FLESM</name>
<evidence type="ECO:0000256" key="2">
    <source>
        <dbReference type="ARBA" id="ARBA00023098"/>
    </source>
</evidence>
<feature type="active site" description="Nucleophile" evidence="3">
    <location>
        <position position="43"/>
    </location>
</feature>
<dbReference type="RefSeq" id="WP_013887317.1">
    <property type="nucleotide sequence ID" value="NC_015672.1"/>
</dbReference>
<dbReference type="Proteomes" id="UP000006621">
    <property type="component" value="Chromosome"/>
</dbReference>
<dbReference type="InterPro" id="IPR016035">
    <property type="entry name" value="Acyl_Trfase/lysoPLipase"/>
</dbReference>
<accession>F8E6A7</accession>
<keyword evidence="3" id="KW-0378">Hydrolase</keyword>
<comment type="similarity">
    <text evidence="1">Belongs to the patatin family.</text>
</comment>
<dbReference type="PANTHER" id="PTHR32176">
    <property type="entry name" value="XYLOSE ISOMERASE"/>
    <property type="match status" value="1"/>
</dbReference>
<evidence type="ECO:0000313" key="5">
    <source>
        <dbReference type="EMBL" id="AEI15874.1"/>
    </source>
</evidence>
<dbReference type="HOGENOM" id="CLU_000288_144_9_0"/>
<dbReference type="Pfam" id="PF01734">
    <property type="entry name" value="Patatin"/>
    <property type="match status" value="1"/>
</dbReference>
<keyword evidence="2 3" id="KW-0443">Lipid metabolism</keyword>
<proteinExistence type="inferred from homology"/>
<dbReference type="Gene3D" id="3.40.1090.10">
    <property type="entry name" value="Cytosolic phospholipase A2 catalytic domain"/>
    <property type="match status" value="1"/>
</dbReference>
<evidence type="ECO:0000256" key="3">
    <source>
        <dbReference type="PROSITE-ProRule" id="PRU01161"/>
    </source>
</evidence>
<evidence type="ECO:0000259" key="4">
    <source>
        <dbReference type="PROSITE" id="PS51635"/>
    </source>
</evidence>
<evidence type="ECO:0000256" key="1">
    <source>
        <dbReference type="ARBA" id="ARBA00010240"/>
    </source>
</evidence>
<dbReference type="EMBL" id="CP002858">
    <property type="protein sequence ID" value="AEI15874.1"/>
    <property type="molecule type" value="Genomic_DNA"/>
</dbReference>
<dbReference type="GO" id="GO:0016042">
    <property type="term" value="P:lipid catabolic process"/>
    <property type="evidence" value="ECO:0007669"/>
    <property type="project" value="UniProtKB-UniRule"/>
</dbReference>
<dbReference type="GO" id="GO:0004620">
    <property type="term" value="F:phospholipase activity"/>
    <property type="evidence" value="ECO:0007669"/>
    <property type="project" value="TreeGrafter"/>
</dbReference>
<dbReference type="OrthoDB" id="9807112at2"/>
<evidence type="ECO:0000313" key="6">
    <source>
        <dbReference type="Proteomes" id="UP000006621"/>
    </source>
</evidence>
<dbReference type="AlphaFoldDB" id="F8E6A7"/>
<sequence length="311" mass="34179">MKKILSIDGGGIRGIIPSMILSDIEKKVGKPVGECFDLIAGTSTGGILALGLSKSNADGKPMYSAGKLAEIYSKRGREIFSRSFWKGVSSVGGLTDELYPADGLERLLDEYFGSDVLGDCLVNTIVTSYDIQNRAPVFLKSWRKKHSNVLMKDAARATSAAPTYFEPALVNIEGEDKALIDGGVFINSPSVSAFAEAIRIFPKETDFFVLSLGTGKQTRPITYKEAKNWGKAEWMLPVMSCMFDGVSDAADYQMKKLLGKSYIRLQTDLTIASDDMDNASNGNVENLKQEAEKLIFKHKKDLNRLYETLQK</sequence>